<feature type="region of interest" description="Disordered" evidence="1">
    <location>
        <begin position="1"/>
        <end position="66"/>
    </location>
</feature>
<feature type="compositionally biased region" description="Pro residues" evidence="1">
    <location>
        <begin position="272"/>
        <end position="281"/>
    </location>
</feature>
<feature type="compositionally biased region" description="Pro residues" evidence="1">
    <location>
        <begin position="617"/>
        <end position="628"/>
    </location>
</feature>
<dbReference type="AlphaFoldDB" id="A0A834M7J8"/>
<feature type="compositionally biased region" description="Polar residues" evidence="1">
    <location>
        <begin position="567"/>
        <end position="590"/>
    </location>
</feature>
<organism evidence="2 3">
    <name type="scientific">Rhynchophorus ferrugineus</name>
    <name type="common">Red palm weevil</name>
    <name type="synonym">Curculio ferrugineus</name>
    <dbReference type="NCBI Taxonomy" id="354439"/>
    <lineage>
        <taxon>Eukaryota</taxon>
        <taxon>Metazoa</taxon>
        <taxon>Ecdysozoa</taxon>
        <taxon>Arthropoda</taxon>
        <taxon>Hexapoda</taxon>
        <taxon>Insecta</taxon>
        <taxon>Pterygota</taxon>
        <taxon>Neoptera</taxon>
        <taxon>Endopterygota</taxon>
        <taxon>Coleoptera</taxon>
        <taxon>Polyphaga</taxon>
        <taxon>Cucujiformia</taxon>
        <taxon>Curculionidae</taxon>
        <taxon>Dryophthorinae</taxon>
        <taxon>Rhynchophorus</taxon>
    </lineage>
</organism>
<name>A0A834M7J8_RHYFE</name>
<feature type="compositionally biased region" description="Basic residues" evidence="1">
    <location>
        <begin position="552"/>
        <end position="561"/>
    </location>
</feature>
<dbReference type="Proteomes" id="UP000625711">
    <property type="component" value="Unassembled WGS sequence"/>
</dbReference>
<evidence type="ECO:0000256" key="1">
    <source>
        <dbReference type="SAM" id="MobiDB-lite"/>
    </source>
</evidence>
<accession>A0A834M7J8</accession>
<feature type="region of interest" description="Disordered" evidence="1">
    <location>
        <begin position="264"/>
        <end position="285"/>
    </location>
</feature>
<keyword evidence="3" id="KW-1185">Reference proteome</keyword>
<protein>
    <submittedName>
        <fullName evidence="2">Uncharacterized protein</fullName>
    </submittedName>
</protein>
<feature type="region of interest" description="Disordered" evidence="1">
    <location>
        <begin position="524"/>
        <end position="628"/>
    </location>
</feature>
<dbReference type="OrthoDB" id="6772454at2759"/>
<reference evidence="2" key="1">
    <citation type="submission" date="2020-08" db="EMBL/GenBank/DDBJ databases">
        <title>Genome sequencing and assembly of the red palm weevil Rhynchophorus ferrugineus.</title>
        <authorList>
            <person name="Dias G.B."/>
            <person name="Bergman C.M."/>
            <person name="Manee M."/>
        </authorList>
    </citation>
    <scope>NUCLEOTIDE SEQUENCE</scope>
    <source>
        <strain evidence="2">AA-2017</strain>
        <tissue evidence="2">Whole larva</tissue>
    </source>
</reference>
<proteinExistence type="predicted"/>
<evidence type="ECO:0000313" key="3">
    <source>
        <dbReference type="Proteomes" id="UP000625711"/>
    </source>
</evidence>
<comment type="caution">
    <text evidence="2">The sequence shown here is derived from an EMBL/GenBank/DDBJ whole genome shotgun (WGS) entry which is preliminary data.</text>
</comment>
<evidence type="ECO:0000313" key="2">
    <source>
        <dbReference type="EMBL" id="KAF7267914.1"/>
    </source>
</evidence>
<dbReference type="EMBL" id="JAACXV010014365">
    <property type="protein sequence ID" value="KAF7267914.1"/>
    <property type="molecule type" value="Genomic_DNA"/>
</dbReference>
<gene>
    <name evidence="2" type="ORF">GWI33_018896</name>
</gene>
<feature type="compositionally biased region" description="Low complexity" evidence="1">
    <location>
        <begin position="11"/>
        <end position="29"/>
    </location>
</feature>
<sequence>MLLEWRKMSHPKSSSHSPSSYTPSSSPLSLDLDDIAANTAATSPSPVAKRPAPSPTLPSRCTAVPPQDLHSDVINLERTPFAHQWRFPSESRDARFRRSTSATAVPPLTSSLSDGVGRMSTTETLVTSCTCSDACSTAVSGGVSMSSAASTQNVVVPVEEGAAGGSGPKTSADESLNAVNIVGLPRFQNQGHVAMYPHHFRNVSEPATQFFRYPAAAAVHQKPTANQQQHGVQLINHFRSSSVPKSIALASKYDVTANSSVINNNNIARSPPTRPPAPPNPNGVLEGASVQNIKPNNANVSNINVNFYRAVPVNVVASVPTIHCMNTLTNSQGNSVSNVQVLPLGNSNQQLTIPPANGFVNGVNNVQNHGASGIHSTQVTVRSTNAIQIGHGTNDGKIITSTVGYPETNYRNVVSGTTGNVIIHHGADNLRNNPSALQINNVYGLNRNTSFMPSASVGNNVIQIQTNPTPPRAVTYVSEVPYQQGGRIITTTAQINSTTMDAGTSTSIQTPSNTGIVRTRTFTSTEAQTDDILPVQPNSSSQSLPSREQRRRERRERRMNRRANSQGNTSRTTQDSGNQTGPGTSQNDQQLPDILNSHLPPPYSPLPSAQNTSLMSPVPPPPPLLPPPPPPLLPGTVLPNPHAPMLQTVVPNAVPASAFVFPPPPQMAPLMQGAAPVPVAVPATAAGGFRFGFPPSAFRR</sequence>